<reference evidence="2" key="1">
    <citation type="submission" date="2022-11" db="UniProtKB">
        <authorList>
            <consortium name="WormBaseParasite"/>
        </authorList>
    </citation>
    <scope>IDENTIFICATION</scope>
</reference>
<evidence type="ECO:0000313" key="2">
    <source>
        <dbReference type="WBParaSite" id="maker-E.canG7_contigs_2488-snap-gene-0.1-mRNA-1"/>
    </source>
</evidence>
<proteinExistence type="predicted"/>
<name>A0A915EVJ4_9CEST</name>
<dbReference type="AlphaFoldDB" id="A0A915EVJ4"/>
<evidence type="ECO:0000313" key="1">
    <source>
        <dbReference type="Proteomes" id="UP000887562"/>
    </source>
</evidence>
<keyword evidence="1" id="KW-1185">Reference proteome</keyword>
<sequence>MKLLLKYPYPIIIPEDRLDDQICHLMGLDLTRCTDVIGPSAASPSQTRGRPDSFGRVGEVKILSVVDRRSKSFLITGDKFERICHIKIESSINDSQEDSLLPAKKLFMIEDGKVGAMTSIEYRITRKMVN</sequence>
<dbReference type="WBParaSite" id="maker-E.canG7_contigs_2488-snap-gene-0.1-mRNA-1">
    <property type="protein sequence ID" value="maker-E.canG7_contigs_2488-snap-gene-0.1-mRNA-1"/>
    <property type="gene ID" value="EcG7_10391"/>
</dbReference>
<accession>A0A915EVJ4</accession>
<organism evidence="1 2">
    <name type="scientific">Echinococcus canadensis</name>
    <dbReference type="NCBI Taxonomy" id="519352"/>
    <lineage>
        <taxon>Eukaryota</taxon>
        <taxon>Metazoa</taxon>
        <taxon>Spiralia</taxon>
        <taxon>Lophotrochozoa</taxon>
        <taxon>Platyhelminthes</taxon>
        <taxon>Cestoda</taxon>
        <taxon>Eucestoda</taxon>
        <taxon>Cyclophyllidea</taxon>
        <taxon>Taeniidae</taxon>
        <taxon>Echinococcus</taxon>
        <taxon>Echinococcus canadensis group</taxon>
    </lineage>
</organism>
<protein>
    <submittedName>
        <fullName evidence="2">Uncharacterized protein</fullName>
    </submittedName>
</protein>
<dbReference type="Proteomes" id="UP000887562">
    <property type="component" value="Unplaced"/>
</dbReference>